<organism evidence="2 3">
    <name type="scientific">Myceligenerans indicum</name>
    <dbReference type="NCBI Taxonomy" id="2593663"/>
    <lineage>
        <taxon>Bacteria</taxon>
        <taxon>Bacillati</taxon>
        <taxon>Actinomycetota</taxon>
        <taxon>Actinomycetes</taxon>
        <taxon>Micrococcales</taxon>
        <taxon>Promicromonosporaceae</taxon>
        <taxon>Myceligenerans</taxon>
    </lineage>
</organism>
<evidence type="ECO:0000256" key="1">
    <source>
        <dbReference type="SAM" id="Phobius"/>
    </source>
</evidence>
<sequence>MSTDLMAWVAVALFLGATTWTAARARTWSDAPLPLGLACVTVASTLRAPVVVGALRTVTGSPVDEVAKHVMLVVGCILVQAWVAQTLAGKTPRIRHLSGASTGTALLMVTTFLLSGPWVAADLDAQTQGKPLMVVYWAVFYGSFVCATSLFAYSALRSRSRRTWRLRWGMDLAAAGAGTAVAWAAVSFLSLLHQLLGTDQPQLVPGIQTRYLIIASSVLVTVGIIGHLASAAIVAHRHRPDLAYLHQYVTTAVSATVPPPMRDGAVNSYHRTIQVLDGIGVLAHYSTPADRAEVRARIPTCAPEVLIAHDLRMSRERLENGEARSSQPADWARTLADDFALRRLGRALRAISDGSAVVHHSTDGSPDGSRAEPRWARAVTEVFAPGYTVAGVVLTIGLLSARLPEAWWQVPLLVLLAAGLPYVFIHALARLGIWESRHVRPRAQRVVALAGLLVIEAGALFVMTIVDAPPLMLRLLAACLTGVLALALVTPVVRASIHVGVFSVTAGIAATEAWPLAAALVALGMLVGAARLAVREHTPIEVVAALVVGFSAGLAAARLLAS</sequence>
<keyword evidence="1" id="KW-1133">Transmembrane helix</keyword>
<dbReference type="EMBL" id="JABBYC010000015">
    <property type="protein sequence ID" value="MBL0886727.1"/>
    <property type="molecule type" value="Genomic_DNA"/>
</dbReference>
<evidence type="ECO:0000313" key="3">
    <source>
        <dbReference type="Proteomes" id="UP000675409"/>
    </source>
</evidence>
<protein>
    <recommendedName>
        <fullName evidence="4">Integral membrane protein</fullName>
    </recommendedName>
</protein>
<feature type="transmembrane region" description="Helical" evidence="1">
    <location>
        <begin position="406"/>
        <end position="425"/>
    </location>
</feature>
<evidence type="ECO:0008006" key="4">
    <source>
        <dbReference type="Google" id="ProtNLM"/>
    </source>
</evidence>
<feature type="transmembrane region" description="Helical" evidence="1">
    <location>
        <begin position="35"/>
        <end position="54"/>
    </location>
</feature>
<accession>A0ABS1LME2</accession>
<feature type="transmembrane region" description="Helical" evidence="1">
    <location>
        <begin position="96"/>
        <end position="114"/>
    </location>
</feature>
<feature type="transmembrane region" description="Helical" evidence="1">
    <location>
        <begin position="382"/>
        <end position="400"/>
    </location>
</feature>
<feature type="transmembrane region" description="Helical" evidence="1">
    <location>
        <begin position="6"/>
        <end position="23"/>
    </location>
</feature>
<dbReference type="Proteomes" id="UP000675409">
    <property type="component" value="Unassembled WGS sequence"/>
</dbReference>
<proteinExistence type="predicted"/>
<keyword evidence="3" id="KW-1185">Reference proteome</keyword>
<keyword evidence="1" id="KW-0812">Transmembrane</keyword>
<comment type="caution">
    <text evidence="2">The sequence shown here is derived from an EMBL/GenBank/DDBJ whole genome shotgun (WGS) entry which is preliminary data.</text>
</comment>
<feature type="transmembrane region" description="Helical" evidence="1">
    <location>
        <begin position="472"/>
        <end position="493"/>
    </location>
</feature>
<gene>
    <name evidence="2" type="ORF">HGK34_10655</name>
</gene>
<evidence type="ECO:0000313" key="2">
    <source>
        <dbReference type="EMBL" id="MBL0886727.1"/>
    </source>
</evidence>
<dbReference type="RefSeq" id="WP_201846987.1">
    <property type="nucleotide sequence ID" value="NZ_JABBYC010000015.1"/>
</dbReference>
<feature type="transmembrane region" description="Helical" evidence="1">
    <location>
        <begin position="446"/>
        <end position="466"/>
    </location>
</feature>
<keyword evidence="1" id="KW-0472">Membrane</keyword>
<feature type="transmembrane region" description="Helical" evidence="1">
    <location>
        <begin position="66"/>
        <end position="84"/>
    </location>
</feature>
<feature type="transmembrane region" description="Helical" evidence="1">
    <location>
        <begin position="540"/>
        <end position="561"/>
    </location>
</feature>
<name>A0ABS1LME2_9MICO</name>
<feature type="transmembrane region" description="Helical" evidence="1">
    <location>
        <begin position="168"/>
        <end position="191"/>
    </location>
</feature>
<feature type="transmembrane region" description="Helical" evidence="1">
    <location>
        <begin position="211"/>
        <end position="235"/>
    </location>
</feature>
<reference evidence="2 3" key="1">
    <citation type="journal article" date="2021" name="Arch. Microbiol.">
        <title>Myceligenerans indicum sp. nov., an actinobacterium isolated from mangrove sediment of Sundarbans, India.</title>
        <authorList>
            <person name="Asha K."/>
            <person name="Bhadury P."/>
        </authorList>
    </citation>
    <scope>NUCLEOTIDE SEQUENCE [LARGE SCALE GENOMIC DNA]</scope>
    <source>
        <strain evidence="2 3">I2</strain>
    </source>
</reference>
<feature type="transmembrane region" description="Helical" evidence="1">
    <location>
        <begin position="134"/>
        <end position="156"/>
    </location>
</feature>